<comment type="similarity">
    <text evidence="1">Belongs to the metallo-dependent hydrolases superfamily.</text>
</comment>
<dbReference type="InterPro" id="IPR052350">
    <property type="entry name" value="Metallo-dep_Lactonases"/>
</dbReference>
<dbReference type="PANTHER" id="PTHR43569">
    <property type="entry name" value="AMIDOHYDROLASE"/>
    <property type="match status" value="1"/>
</dbReference>
<dbReference type="Gene3D" id="3.20.20.140">
    <property type="entry name" value="Metal-dependent hydrolases"/>
    <property type="match status" value="1"/>
</dbReference>
<dbReference type="InterPro" id="IPR006680">
    <property type="entry name" value="Amidohydro-rel"/>
</dbReference>
<dbReference type="AlphaFoldDB" id="A0AAV5G2I7"/>
<evidence type="ECO:0000313" key="3">
    <source>
        <dbReference type="EMBL" id="GJN42924.1"/>
    </source>
</evidence>
<protein>
    <submittedName>
        <fullName evidence="3">Amidohydrolase</fullName>
    </submittedName>
</protein>
<evidence type="ECO:0000313" key="4">
    <source>
        <dbReference type="Proteomes" id="UP001054925"/>
    </source>
</evidence>
<dbReference type="SUPFAM" id="SSF51556">
    <property type="entry name" value="Metallo-dependent hydrolases"/>
    <property type="match status" value="1"/>
</dbReference>
<accession>A0AAV5G2I7</accession>
<dbReference type="GO" id="GO:0016787">
    <property type="term" value="F:hydrolase activity"/>
    <property type="evidence" value="ECO:0007669"/>
    <property type="project" value="InterPro"/>
</dbReference>
<dbReference type="Pfam" id="PF04909">
    <property type="entry name" value="Amidohydro_2"/>
    <property type="match status" value="1"/>
</dbReference>
<dbReference type="EMBL" id="BQKK01000002">
    <property type="protein sequence ID" value="GJN42924.1"/>
    <property type="molecule type" value="Genomic_DNA"/>
</dbReference>
<feature type="domain" description="Amidohydrolase-related" evidence="2">
    <location>
        <begin position="10"/>
        <end position="268"/>
    </location>
</feature>
<dbReference type="Proteomes" id="UP001054925">
    <property type="component" value="Unassembled WGS sequence"/>
</dbReference>
<sequence length="270" mass="30305">MQLVSPLKIIDSHFHVWDLQEQTLDWLNASDDVATLRRSFSIEELVDEYRKVPDVALEGLIHIEADTTDSSVEDHKILTLMEQVPALIGSVTHKRLTETISVASDFVGVREVLHNSDIPRGRCLQDSFLQGLEALADQNTVFEAVIREEELSDLFRACATVPKANVVLNHCGNVSRLDDQYIQAIESLAALPNVYCKISGLPADQPQFSQKVLGLLESTFSREKLLYASNWPVVKLNSNVQENLELLRSFFGDDADVFSHNAQRVYKLKG</sequence>
<reference evidence="3" key="1">
    <citation type="submission" date="2021-12" db="EMBL/GenBank/DDBJ databases">
        <title>Draft genome sequence of Corynebacterium ammoniagenes strain T-723.</title>
        <authorList>
            <person name="Matsuzawa M."/>
            <person name="Hiratani M."/>
            <person name="Abe I."/>
            <person name="Tsuji Y."/>
            <person name="Nakamura J."/>
        </authorList>
    </citation>
    <scope>NUCLEOTIDE SEQUENCE</scope>
    <source>
        <strain evidence="3">T-723</strain>
    </source>
</reference>
<evidence type="ECO:0000259" key="2">
    <source>
        <dbReference type="Pfam" id="PF04909"/>
    </source>
</evidence>
<comment type="caution">
    <text evidence="3">The sequence shown here is derived from an EMBL/GenBank/DDBJ whole genome shotgun (WGS) entry which is preliminary data.</text>
</comment>
<name>A0AAV5G2I7_CORAM</name>
<evidence type="ECO:0000256" key="1">
    <source>
        <dbReference type="ARBA" id="ARBA00038310"/>
    </source>
</evidence>
<proteinExistence type="inferred from homology"/>
<dbReference type="InterPro" id="IPR032466">
    <property type="entry name" value="Metal_Hydrolase"/>
</dbReference>
<dbReference type="PANTHER" id="PTHR43569:SF2">
    <property type="entry name" value="AMIDOHYDROLASE-RELATED DOMAIN-CONTAINING PROTEIN"/>
    <property type="match status" value="1"/>
</dbReference>
<organism evidence="3 4">
    <name type="scientific">Corynebacterium ammoniagenes</name>
    <name type="common">Brevibacterium ammoniagenes</name>
    <dbReference type="NCBI Taxonomy" id="1697"/>
    <lineage>
        <taxon>Bacteria</taxon>
        <taxon>Bacillati</taxon>
        <taxon>Actinomycetota</taxon>
        <taxon>Actinomycetes</taxon>
        <taxon>Mycobacteriales</taxon>
        <taxon>Corynebacteriaceae</taxon>
        <taxon>Corynebacterium</taxon>
    </lineage>
</organism>
<gene>
    <name evidence="3" type="ORF">CAT723_14030</name>
</gene>